<dbReference type="Proteomes" id="UP000274429">
    <property type="component" value="Unassembled WGS sequence"/>
</dbReference>
<name>A0A0R3X2M1_HYDTA</name>
<proteinExistence type="predicted"/>
<dbReference type="AlphaFoldDB" id="A0A0R3X2M1"/>
<evidence type="ECO:0000313" key="2">
    <source>
        <dbReference type="Proteomes" id="UP000274429"/>
    </source>
</evidence>
<evidence type="ECO:0000313" key="3">
    <source>
        <dbReference type="WBParaSite" id="TTAC_0000754501-mRNA-1"/>
    </source>
</evidence>
<protein>
    <submittedName>
        <fullName evidence="1 3">Uncharacterized protein</fullName>
    </submittedName>
</protein>
<evidence type="ECO:0000313" key="1">
    <source>
        <dbReference type="EMBL" id="VDM31925.1"/>
    </source>
</evidence>
<dbReference type="EMBL" id="UYWX01020380">
    <property type="protein sequence ID" value="VDM31925.1"/>
    <property type="molecule type" value="Genomic_DNA"/>
</dbReference>
<reference evidence="3" key="1">
    <citation type="submission" date="2017-02" db="UniProtKB">
        <authorList>
            <consortium name="WormBaseParasite"/>
        </authorList>
    </citation>
    <scope>IDENTIFICATION</scope>
</reference>
<gene>
    <name evidence="1" type="ORF">TTAC_LOCUS7530</name>
</gene>
<reference evidence="1 2" key="2">
    <citation type="submission" date="2018-11" db="EMBL/GenBank/DDBJ databases">
        <authorList>
            <consortium name="Pathogen Informatics"/>
        </authorList>
    </citation>
    <scope>NUCLEOTIDE SEQUENCE [LARGE SCALE GENOMIC DNA]</scope>
</reference>
<accession>A0A0R3X2M1</accession>
<dbReference type="WBParaSite" id="TTAC_0000754501-mRNA-1">
    <property type="protein sequence ID" value="TTAC_0000754501-mRNA-1"/>
    <property type="gene ID" value="TTAC_0000754501"/>
</dbReference>
<sequence length="207" mass="22967">MSKIEIVHHSHSRDVGTHTCHRFRGCVAIAHFLHSRHQSPIFTLPSLPFSPSFAIPSFGAPSLNKGAFVHYCYCCLDGANASPASECPREHFLLSAICKSKSVKSWFQSGPTGHSDALSYSSLLLMTPSFAPYYRNTLFVIILSRVIQVSRMAAYYLSVLMMCIICSLRPPSGITLVDPSLLISCLHLVEEPVMELCFYMALRLNVP</sequence>
<organism evidence="3">
    <name type="scientific">Hydatigena taeniaeformis</name>
    <name type="common">Feline tapeworm</name>
    <name type="synonym">Taenia taeniaeformis</name>
    <dbReference type="NCBI Taxonomy" id="6205"/>
    <lineage>
        <taxon>Eukaryota</taxon>
        <taxon>Metazoa</taxon>
        <taxon>Spiralia</taxon>
        <taxon>Lophotrochozoa</taxon>
        <taxon>Platyhelminthes</taxon>
        <taxon>Cestoda</taxon>
        <taxon>Eucestoda</taxon>
        <taxon>Cyclophyllidea</taxon>
        <taxon>Taeniidae</taxon>
        <taxon>Hydatigera</taxon>
    </lineage>
</organism>
<keyword evidence="2" id="KW-1185">Reference proteome</keyword>